<dbReference type="InterPro" id="IPR009003">
    <property type="entry name" value="Peptidase_S1_PA"/>
</dbReference>
<evidence type="ECO:0000259" key="1">
    <source>
        <dbReference type="Pfam" id="PF00089"/>
    </source>
</evidence>
<dbReference type="InterPro" id="IPR043504">
    <property type="entry name" value="Peptidase_S1_PA_chymotrypsin"/>
</dbReference>
<name>A0A0A0IGE1_CLOBO</name>
<organism evidence="3 4">
    <name type="scientific">Clostridium botulinum C/D str. DC5</name>
    <dbReference type="NCBI Taxonomy" id="1443128"/>
    <lineage>
        <taxon>Bacteria</taxon>
        <taxon>Bacillati</taxon>
        <taxon>Bacillota</taxon>
        <taxon>Clostridia</taxon>
        <taxon>Eubacteriales</taxon>
        <taxon>Clostridiaceae</taxon>
        <taxon>Clostridium</taxon>
    </lineage>
</organism>
<evidence type="ECO:0008006" key="5">
    <source>
        <dbReference type="Google" id="ProtNLM"/>
    </source>
</evidence>
<dbReference type="RefSeq" id="WP_039258056.1">
    <property type="nucleotide sequence ID" value="NZ_JDRY01000025.1"/>
</dbReference>
<evidence type="ECO:0000313" key="3">
    <source>
        <dbReference type="EMBL" id="KGN00053.1"/>
    </source>
</evidence>
<gene>
    <name evidence="3" type="ORF">Z955_04840</name>
</gene>
<reference evidence="3 4" key="1">
    <citation type="submission" date="2014-01" db="EMBL/GenBank/DDBJ databases">
        <title>Plasmidome dynamics in the species complex Clostridium novyi sensu lato converts strains of independent lineages into distinctly different pathogens.</title>
        <authorList>
            <person name="Skarin H."/>
            <person name="Segerman B."/>
        </authorList>
    </citation>
    <scope>NUCLEOTIDE SEQUENCE [LARGE SCALE GENOMIC DNA]</scope>
    <source>
        <strain evidence="3 4">DC5</strain>
    </source>
</reference>
<comment type="caution">
    <text evidence="3">The sequence shown here is derived from an EMBL/GenBank/DDBJ whole genome shotgun (WGS) entry which is preliminary data.</text>
</comment>
<dbReference type="Pfam" id="PF25608">
    <property type="entry name" value="NAL1_N"/>
    <property type="match status" value="1"/>
</dbReference>
<proteinExistence type="predicted"/>
<feature type="domain" description="Nal1 N-terminal" evidence="2">
    <location>
        <begin position="27"/>
        <end position="74"/>
    </location>
</feature>
<dbReference type="SUPFAM" id="SSF50494">
    <property type="entry name" value="Trypsin-like serine proteases"/>
    <property type="match status" value="1"/>
</dbReference>
<evidence type="ECO:0000259" key="2">
    <source>
        <dbReference type="Pfam" id="PF25608"/>
    </source>
</evidence>
<dbReference type="GO" id="GO:0004252">
    <property type="term" value="F:serine-type endopeptidase activity"/>
    <property type="evidence" value="ECO:0007669"/>
    <property type="project" value="InterPro"/>
</dbReference>
<feature type="domain" description="Peptidase S1" evidence="1">
    <location>
        <begin position="114"/>
        <end position="288"/>
    </location>
</feature>
<accession>A0A0A0IGE1</accession>
<protein>
    <recommendedName>
        <fullName evidence="5">Peptidase S1 domain-containing protein</fullName>
    </recommendedName>
</protein>
<dbReference type="Gene3D" id="2.40.10.10">
    <property type="entry name" value="Trypsin-like serine proteases"/>
    <property type="match status" value="1"/>
</dbReference>
<dbReference type="InterPro" id="IPR057905">
    <property type="entry name" value="Nal1_N"/>
</dbReference>
<dbReference type="Proteomes" id="UP000030014">
    <property type="component" value="Unassembled WGS sequence"/>
</dbReference>
<dbReference type="Pfam" id="PF00089">
    <property type="entry name" value="Trypsin"/>
    <property type="match status" value="1"/>
</dbReference>
<evidence type="ECO:0000313" key="4">
    <source>
        <dbReference type="Proteomes" id="UP000030014"/>
    </source>
</evidence>
<dbReference type="AlphaFoldDB" id="A0A0A0IGE1"/>
<dbReference type="GO" id="GO:0006508">
    <property type="term" value="P:proteolysis"/>
    <property type="evidence" value="ECO:0007669"/>
    <property type="project" value="InterPro"/>
</dbReference>
<dbReference type="InterPro" id="IPR001254">
    <property type="entry name" value="Trypsin_dom"/>
</dbReference>
<sequence>MNKLCNIDEKILSICNCNYDYFFKNPNVVGIGLGYKITNGFCTHKKCIKVFVKSKISSNSLSNETLIPQSYEGIETDITSTGIFESSSFTSRIRPVLGGYSVGPRTIPQSGTAGCLVRNGTDYYLLSTNHVLTDENTVPLGTTIVQPGINDGGRASRDAIGKLSKFIPLIHITPTTRPENFVDCAIAKLSRRSILSPNIAVIGKLNGTHPPILESHVEKSGRTSELTLGQITSLGTTIKVNLPRGQCLFKHQIIATKMSEKGDSGAILVDSNNFAIGLLIGSSTCNSIFNPIDSVLHSLNVTLVTS</sequence>
<dbReference type="EMBL" id="JDRY01000025">
    <property type="protein sequence ID" value="KGN00053.1"/>
    <property type="molecule type" value="Genomic_DNA"/>
</dbReference>